<sequence length="614" mass="68378">MADLENMLLEAAGRTSSPHRKRHNSNSTSSKPRNQKSKRGDDAGSESRGEDSDAEGGGASKKKPPSSSRNVPLKKRLDLTKTERELGHEGELLEDDDDDDEDEESDVGSDLYKNEDDKQRLANMTELEREMILSDRAAKKGEKEFKEQLRMKRDTNNNATSKNMINHQSPLPPPPPPSSSSKVRSSTRHAERTAAKGDVLSELRAKRMKQQVVDTHHGKPSSSSTNKGIPMKKKAVTTSSSSSQSESGDSDRDSSEGLADSDDDDDKNMLRESNMPTFEEIKEITIRRSRLVKWLNEPFFEELIVGCFVRIGIGKSESGAVYRLCMVQSVDCGDPNRHYKVENRITHKYLVCVWGSESSAKRFQMAVVSDSSPLEKEFRQWVREIERSCSQMPSKASVLDKREAIRRTNNYVYSAATVKQMLEEKKAAPTRPLNVAVEKDKLKRLMEVAKSKNDEAEVQRICAKLLELDAAREARDNDSRAKRLAEMNRKNKVDNFKNLSNKKRVEEPSVSAGNAVGFKATEAALEAAASAGKLVDTLAPVDCGTESNMMHDFELPISLAELKDLGGPQGLKNGFLARKQKIEATVGLQVPENDGGRHALTLTISDYKRRRGLL</sequence>
<dbReference type="GO" id="GO:0016593">
    <property type="term" value="C:Cdc73/Paf1 complex"/>
    <property type="evidence" value="ECO:0007669"/>
    <property type="project" value="TreeGrafter"/>
</dbReference>
<feature type="compositionally biased region" description="Basic and acidic residues" evidence="5">
    <location>
        <begin position="112"/>
        <end position="155"/>
    </location>
</feature>
<evidence type="ECO:0000256" key="3">
    <source>
        <dbReference type="ARBA" id="ARBA00023163"/>
    </source>
</evidence>
<feature type="region of interest" description="Disordered" evidence="5">
    <location>
        <begin position="1"/>
        <end position="274"/>
    </location>
</feature>
<name>A0A6P4DQY4_ARADU</name>
<dbReference type="Proteomes" id="UP000515211">
    <property type="component" value="Chromosome 6"/>
</dbReference>
<dbReference type="Gene3D" id="3.90.70.200">
    <property type="entry name" value="Plus-3 domain"/>
    <property type="match status" value="1"/>
</dbReference>
<evidence type="ECO:0000256" key="2">
    <source>
        <dbReference type="ARBA" id="ARBA00023015"/>
    </source>
</evidence>
<dbReference type="RefSeq" id="XP_015968228.3">
    <property type="nucleotide sequence ID" value="XM_016112742.3"/>
</dbReference>
<dbReference type="PANTHER" id="PTHR13115:SF15">
    <property type="entry name" value="PLUS-3 DOMAIN PROTEIN"/>
    <property type="match status" value="1"/>
</dbReference>
<feature type="compositionally biased region" description="Acidic residues" evidence="5">
    <location>
        <begin position="92"/>
        <end position="107"/>
    </location>
</feature>
<dbReference type="InterPro" id="IPR004343">
    <property type="entry name" value="Plus-3_dom"/>
</dbReference>
<keyword evidence="3" id="KW-0804">Transcription</keyword>
<evidence type="ECO:0000313" key="8">
    <source>
        <dbReference type="RefSeq" id="XP_015968228.3"/>
    </source>
</evidence>
<dbReference type="GO" id="GO:0003677">
    <property type="term" value="F:DNA binding"/>
    <property type="evidence" value="ECO:0007669"/>
    <property type="project" value="InterPro"/>
</dbReference>
<keyword evidence="4" id="KW-0539">Nucleus</keyword>
<keyword evidence="2" id="KW-0805">Transcription regulation</keyword>
<reference evidence="7" key="1">
    <citation type="journal article" date="2016" name="Nat. Genet.">
        <title>The genome sequences of Arachis duranensis and Arachis ipaensis, the diploid ancestors of cultivated peanut.</title>
        <authorList>
            <person name="Bertioli D.J."/>
            <person name="Cannon S.B."/>
            <person name="Froenicke L."/>
            <person name="Huang G."/>
            <person name="Farmer A.D."/>
            <person name="Cannon E.K."/>
            <person name="Liu X."/>
            <person name="Gao D."/>
            <person name="Clevenger J."/>
            <person name="Dash S."/>
            <person name="Ren L."/>
            <person name="Moretzsohn M.C."/>
            <person name="Shirasawa K."/>
            <person name="Huang W."/>
            <person name="Vidigal B."/>
            <person name="Abernathy B."/>
            <person name="Chu Y."/>
            <person name="Niederhuth C.E."/>
            <person name="Umale P."/>
            <person name="Araujo A.C."/>
            <person name="Kozik A."/>
            <person name="Kim K.D."/>
            <person name="Burow M.D."/>
            <person name="Varshney R.K."/>
            <person name="Wang X."/>
            <person name="Zhang X."/>
            <person name="Barkley N."/>
            <person name="Guimaraes P.M."/>
            <person name="Isobe S."/>
            <person name="Guo B."/>
            <person name="Liao B."/>
            <person name="Stalker H.T."/>
            <person name="Schmitz R.J."/>
            <person name="Scheffler B.E."/>
            <person name="Leal-Bertioli S.C."/>
            <person name="Xun X."/>
            <person name="Jackson S.A."/>
            <person name="Michelmore R."/>
            <person name="Ozias-Akins P."/>
        </authorList>
    </citation>
    <scope>NUCLEOTIDE SEQUENCE [LARGE SCALE GENOMIC DNA]</scope>
    <source>
        <strain evidence="7">cv. V14167</strain>
    </source>
</reference>
<evidence type="ECO:0000256" key="5">
    <source>
        <dbReference type="SAM" id="MobiDB-lite"/>
    </source>
</evidence>
<dbReference type="SUPFAM" id="SSF159042">
    <property type="entry name" value="Plus3-like"/>
    <property type="match status" value="1"/>
</dbReference>
<dbReference type="FunFam" id="3.90.70.200:FF:000003">
    <property type="entry name" value="RNA polymerase-associated protein RTF1"/>
    <property type="match status" value="1"/>
</dbReference>
<evidence type="ECO:0000259" key="6">
    <source>
        <dbReference type="PROSITE" id="PS51360"/>
    </source>
</evidence>
<keyword evidence="7" id="KW-1185">Reference proteome</keyword>
<feature type="compositionally biased region" description="Basic and acidic residues" evidence="5">
    <location>
        <begin position="75"/>
        <end position="91"/>
    </location>
</feature>
<accession>A0A6P4DQY4</accession>
<feature type="compositionally biased region" description="Basic and acidic residues" evidence="5">
    <location>
        <begin position="38"/>
        <end position="51"/>
    </location>
</feature>
<dbReference type="GeneID" id="107491822"/>
<organism evidence="7 8">
    <name type="scientific">Arachis duranensis</name>
    <name type="common">Wild peanut</name>
    <dbReference type="NCBI Taxonomy" id="130453"/>
    <lineage>
        <taxon>Eukaryota</taxon>
        <taxon>Viridiplantae</taxon>
        <taxon>Streptophyta</taxon>
        <taxon>Embryophyta</taxon>
        <taxon>Tracheophyta</taxon>
        <taxon>Spermatophyta</taxon>
        <taxon>Magnoliopsida</taxon>
        <taxon>eudicotyledons</taxon>
        <taxon>Gunneridae</taxon>
        <taxon>Pentapetalae</taxon>
        <taxon>rosids</taxon>
        <taxon>fabids</taxon>
        <taxon>Fabales</taxon>
        <taxon>Fabaceae</taxon>
        <taxon>Papilionoideae</taxon>
        <taxon>50 kb inversion clade</taxon>
        <taxon>dalbergioids sensu lato</taxon>
        <taxon>Dalbergieae</taxon>
        <taxon>Pterocarpus clade</taxon>
        <taxon>Arachis</taxon>
    </lineage>
</organism>
<dbReference type="PROSITE" id="PS51360">
    <property type="entry name" value="PLUS3"/>
    <property type="match status" value="1"/>
</dbReference>
<proteinExistence type="predicted"/>
<evidence type="ECO:0000256" key="4">
    <source>
        <dbReference type="ARBA" id="ARBA00023242"/>
    </source>
</evidence>
<gene>
    <name evidence="8" type="primary">LOC107491822</name>
</gene>
<dbReference type="GO" id="GO:1990269">
    <property type="term" value="F:RNA polymerase II C-terminal domain phosphoserine binding"/>
    <property type="evidence" value="ECO:0007669"/>
    <property type="project" value="TreeGrafter"/>
</dbReference>
<feature type="domain" description="Plus3" evidence="6">
    <location>
        <begin position="275"/>
        <end position="410"/>
    </location>
</feature>
<feature type="compositionally biased region" description="Basic and acidic residues" evidence="5">
    <location>
        <begin position="188"/>
        <end position="205"/>
    </location>
</feature>
<dbReference type="SMART" id="SM00719">
    <property type="entry name" value="Plus3"/>
    <property type="match status" value="1"/>
</dbReference>
<protein>
    <submittedName>
        <fullName evidence="8">Protein RTF1 homolog</fullName>
    </submittedName>
</protein>
<feature type="compositionally biased region" description="Polar residues" evidence="5">
    <location>
        <begin position="156"/>
        <end position="168"/>
    </location>
</feature>
<comment type="subcellular location">
    <subcellularLocation>
        <location evidence="1">Nucleus</location>
    </subcellularLocation>
</comment>
<dbReference type="PANTHER" id="PTHR13115">
    <property type="entry name" value="RNA POLYMERASE-ASSOCIATED PROTEIN RTF1 HOMOLOG"/>
    <property type="match status" value="1"/>
</dbReference>
<reference evidence="8" key="2">
    <citation type="submission" date="2025-08" db="UniProtKB">
        <authorList>
            <consortium name="RefSeq"/>
        </authorList>
    </citation>
    <scope>IDENTIFICATION</scope>
    <source>
        <tissue evidence="8">Whole plant</tissue>
    </source>
</reference>
<dbReference type="InterPro" id="IPR036128">
    <property type="entry name" value="Plus3-like_sf"/>
</dbReference>
<evidence type="ECO:0000256" key="1">
    <source>
        <dbReference type="ARBA" id="ARBA00004123"/>
    </source>
</evidence>
<dbReference type="Pfam" id="PF03126">
    <property type="entry name" value="Plus-3"/>
    <property type="match status" value="1"/>
</dbReference>
<evidence type="ECO:0000313" key="7">
    <source>
        <dbReference type="Proteomes" id="UP000515211"/>
    </source>
</evidence>
<dbReference type="AlphaFoldDB" id="A0A6P4DQY4"/>
<dbReference type="KEGG" id="adu:107491822"/>